<evidence type="ECO:0000313" key="7">
    <source>
        <dbReference type="Proteomes" id="UP000593578"/>
    </source>
</evidence>
<evidence type="ECO:0000313" key="5">
    <source>
        <dbReference type="EMBL" id="MBA0578273.1"/>
    </source>
</evidence>
<dbReference type="OrthoDB" id="654211at2759"/>
<dbReference type="PROSITE" id="PS50157">
    <property type="entry name" value="ZINC_FINGER_C2H2_2"/>
    <property type="match status" value="3"/>
</dbReference>
<gene>
    <name evidence="4" type="ORF">B456_001G049300</name>
    <name evidence="5" type="ORF">Gorai_020565</name>
</gene>
<organism evidence="4 6">
    <name type="scientific">Gossypium raimondii</name>
    <name type="common">Peruvian cotton</name>
    <name type="synonym">Gossypium klotzschianum subsp. raimondii</name>
    <dbReference type="NCBI Taxonomy" id="29730"/>
    <lineage>
        <taxon>Eukaryota</taxon>
        <taxon>Viridiplantae</taxon>
        <taxon>Streptophyta</taxon>
        <taxon>Embryophyta</taxon>
        <taxon>Tracheophyta</taxon>
        <taxon>Spermatophyta</taxon>
        <taxon>Magnoliopsida</taxon>
        <taxon>eudicotyledons</taxon>
        <taxon>Gunneridae</taxon>
        <taxon>Pentapetalae</taxon>
        <taxon>rosids</taxon>
        <taxon>malvids</taxon>
        <taxon>Malvales</taxon>
        <taxon>Malvaceae</taxon>
        <taxon>Malvoideae</taxon>
        <taxon>Gossypium</taxon>
    </lineage>
</organism>
<keyword evidence="1" id="KW-0863">Zinc-finger</keyword>
<evidence type="ECO:0000313" key="4">
    <source>
        <dbReference type="EMBL" id="KJB07868.1"/>
    </source>
</evidence>
<reference evidence="5" key="3">
    <citation type="submission" date="2020-04" db="EMBL/GenBank/DDBJ databases">
        <authorList>
            <person name="Grover C.E."/>
            <person name="Arick M.A. II"/>
            <person name="Thrash A."/>
            <person name="Conover J.L."/>
            <person name="Sanders W.S."/>
            <person name="Peterson D.G."/>
            <person name="Scheffler J.A."/>
            <person name="Scheffler B.E."/>
            <person name="Wendel J.F."/>
        </authorList>
    </citation>
    <scope>NUCLEOTIDE SEQUENCE</scope>
    <source>
        <strain evidence="5">8</strain>
        <tissue evidence="5">Leaf</tissue>
    </source>
</reference>
<dbReference type="GO" id="GO:0008270">
    <property type="term" value="F:zinc ion binding"/>
    <property type="evidence" value="ECO:0007669"/>
    <property type="project" value="UniProtKB-KW"/>
</dbReference>
<dbReference type="Proteomes" id="UP000593578">
    <property type="component" value="Unassembled WGS sequence"/>
</dbReference>
<dbReference type="Proteomes" id="UP000032304">
    <property type="component" value="Chromosome 1"/>
</dbReference>
<evidence type="ECO:0000256" key="1">
    <source>
        <dbReference type="PROSITE-ProRule" id="PRU00042"/>
    </source>
</evidence>
<dbReference type="AlphaFoldDB" id="A0A0D2N5L9"/>
<keyword evidence="6" id="KW-1185">Reference proteome</keyword>
<dbReference type="GO" id="GO:0006355">
    <property type="term" value="P:regulation of DNA-templated transcription"/>
    <property type="evidence" value="ECO:0007669"/>
    <property type="project" value="InterPro"/>
</dbReference>
<dbReference type="PROSITE" id="PS00028">
    <property type="entry name" value="ZINC_FINGER_C2H2_1"/>
    <property type="match status" value="3"/>
</dbReference>
<evidence type="ECO:0000259" key="3">
    <source>
        <dbReference type="PROSITE" id="PS50157"/>
    </source>
</evidence>
<dbReference type="PANTHER" id="PTHR46326:SF10">
    <property type="entry name" value="C2H2 AND C2HC ZINC FINGER PROTEIN"/>
    <property type="match status" value="1"/>
</dbReference>
<dbReference type="EMBL" id="JABEZZ010000001">
    <property type="protein sequence ID" value="MBA0578273.1"/>
    <property type="molecule type" value="Genomic_DNA"/>
</dbReference>
<sequence>MDQYPKACRICDRRFSNGKALGVHMRFHFPNFSIPPSSSSSNPPLSSLTSTKHELSTDSTESPENPSGKRSKQLPKFSSDMAMNDSPSDSVSSPFSMEDAALCLLMLSRTERTDNPKLTQGNEISDHGAGFDYEKDEEDGEFFTAAKAHPKCYKCETCNITFRSHQALGGHTASHNFKNKKIAQEEEAENGGDATDHKIHQQRIFECEFCDRVFQSGQALGGHKKIHFGYSPSVTHNRISIKFKPTVQPFDLNLPPSEQDDDEVSLAQNTVPQPSIYDKAI</sequence>
<feature type="domain" description="C2H2-type" evidence="3">
    <location>
        <begin position="153"/>
        <end position="180"/>
    </location>
</feature>
<dbReference type="Gramene" id="KJB07868">
    <property type="protein sequence ID" value="KJB07868"/>
    <property type="gene ID" value="B456_001G049300"/>
</dbReference>
<dbReference type="eggNOG" id="KOG1721">
    <property type="taxonomic scope" value="Eukaryota"/>
</dbReference>
<dbReference type="InterPro" id="IPR013087">
    <property type="entry name" value="Znf_C2H2_type"/>
</dbReference>
<feature type="compositionally biased region" description="Low complexity" evidence="2">
    <location>
        <begin position="34"/>
        <end position="50"/>
    </location>
</feature>
<evidence type="ECO:0000313" key="6">
    <source>
        <dbReference type="Proteomes" id="UP000032304"/>
    </source>
</evidence>
<feature type="domain" description="C2H2-type" evidence="3">
    <location>
        <begin position="205"/>
        <end position="232"/>
    </location>
</feature>
<dbReference type="Pfam" id="PF13912">
    <property type="entry name" value="zf-C2H2_6"/>
    <property type="match status" value="3"/>
</dbReference>
<reference evidence="5 7" key="2">
    <citation type="journal article" date="2019" name="Genome Biol. Evol.">
        <title>Insights into the evolution of the New World diploid cottons (Gossypium, subgenus Houzingenia) based on genome sequencing.</title>
        <authorList>
            <person name="Grover C.E."/>
            <person name="Arick M.A. 2nd"/>
            <person name="Thrash A."/>
            <person name="Conover J.L."/>
            <person name="Sanders W.S."/>
            <person name="Peterson D.G."/>
            <person name="Frelichowski J.E."/>
            <person name="Scheffler J.A."/>
            <person name="Scheffler B.E."/>
            <person name="Wendel J.F."/>
        </authorList>
    </citation>
    <scope>NUCLEOTIDE SEQUENCE [LARGE SCALE GENOMIC DNA]</scope>
    <source>
        <strain evidence="5">8</strain>
        <tissue evidence="5">Leaf</tissue>
    </source>
</reference>
<evidence type="ECO:0000256" key="2">
    <source>
        <dbReference type="SAM" id="MobiDB-lite"/>
    </source>
</evidence>
<dbReference type="SMART" id="SM00355">
    <property type="entry name" value="ZnF_C2H2"/>
    <property type="match status" value="3"/>
</dbReference>
<dbReference type="Gene3D" id="3.30.160.60">
    <property type="entry name" value="Classic Zinc Finger"/>
    <property type="match status" value="1"/>
</dbReference>
<dbReference type="OMA" id="ITFRSHQ"/>
<keyword evidence="1" id="KW-0862">Zinc</keyword>
<dbReference type="InterPro" id="IPR044303">
    <property type="entry name" value="ZAT1/4/9"/>
</dbReference>
<name>A0A0D2N5L9_GOSRA</name>
<proteinExistence type="predicted"/>
<accession>A0A0D2N5L9</accession>
<dbReference type="SUPFAM" id="SSF57667">
    <property type="entry name" value="beta-beta-alpha zinc fingers"/>
    <property type="match status" value="2"/>
</dbReference>
<protein>
    <recommendedName>
        <fullName evidence="3">C2H2-type domain-containing protein</fullName>
    </recommendedName>
</protein>
<dbReference type="STRING" id="29730.A0A0D2N5L9"/>
<reference evidence="4 6" key="1">
    <citation type="journal article" date="2012" name="Nature">
        <title>Repeated polyploidization of Gossypium genomes and the evolution of spinnable cotton fibres.</title>
        <authorList>
            <person name="Paterson A.H."/>
            <person name="Wendel J.F."/>
            <person name="Gundlach H."/>
            <person name="Guo H."/>
            <person name="Jenkins J."/>
            <person name="Jin D."/>
            <person name="Llewellyn D."/>
            <person name="Showmaker K.C."/>
            <person name="Shu S."/>
            <person name="Udall J."/>
            <person name="Yoo M.J."/>
            <person name="Byers R."/>
            <person name="Chen W."/>
            <person name="Doron-Faigenboim A."/>
            <person name="Duke M.V."/>
            <person name="Gong L."/>
            <person name="Grimwood J."/>
            <person name="Grover C."/>
            <person name="Grupp K."/>
            <person name="Hu G."/>
            <person name="Lee T.H."/>
            <person name="Li J."/>
            <person name="Lin L."/>
            <person name="Liu T."/>
            <person name="Marler B.S."/>
            <person name="Page J.T."/>
            <person name="Roberts A.W."/>
            <person name="Romanel E."/>
            <person name="Sanders W.S."/>
            <person name="Szadkowski E."/>
            <person name="Tan X."/>
            <person name="Tang H."/>
            <person name="Xu C."/>
            <person name="Wang J."/>
            <person name="Wang Z."/>
            <person name="Zhang D."/>
            <person name="Zhang L."/>
            <person name="Ashrafi H."/>
            <person name="Bedon F."/>
            <person name="Bowers J.E."/>
            <person name="Brubaker C.L."/>
            <person name="Chee P.W."/>
            <person name="Das S."/>
            <person name="Gingle A.R."/>
            <person name="Haigler C.H."/>
            <person name="Harker D."/>
            <person name="Hoffmann L.V."/>
            <person name="Hovav R."/>
            <person name="Jones D.C."/>
            <person name="Lemke C."/>
            <person name="Mansoor S."/>
            <person name="ur Rahman M."/>
            <person name="Rainville L.N."/>
            <person name="Rambani A."/>
            <person name="Reddy U.K."/>
            <person name="Rong J.K."/>
            <person name="Saranga Y."/>
            <person name="Scheffler B.E."/>
            <person name="Scheffler J.A."/>
            <person name="Stelly D.M."/>
            <person name="Triplett B.A."/>
            <person name="Van Deynze A."/>
            <person name="Vaslin M.F."/>
            <person name="Waghmare V.N."/>
            <person name="Walford S.A."/>
            <person name="Wright R.J."/>
            <person name="Zaki E.A."/>
            <person name="Zhang T."/>
            <person name="Dennis E.S."/>
            <person name="Mayer K.F."/>
            <person name="Peterson D.G."/>
            <person name="Rokhsar D.S."/>
            <person name="Wang X."/>
            <person name="Schmutz J."/>
        </authorList>
    </citation>
    <scope>NUCLEOTIDE SEQUENCE [LARGE SCALE GENOMIC DNA]</scope>
</reference>
<dbReference type="InterPro" id="IPR036236">
    <property type="entry name" value="Znf_C2H2_sf"/>
</dbReference>
<dbReference type="KEGG" id="gra:105770356"/>
<dbReference type="PANTHER" id="PTHR46326">
    <property type="entry name" value="ZINC FINGER PROTEIN ZAT1-RELATED"/>
    <property type="match status" value="1"/>
</dbReference>
<keyword evidence="1" id="KW-0479">Metal-binding</keyword>
<feature type="region of interest" description="Disordered" evidence="2">
    <location>
        <begin position="34"/>
        <end position="94"/>
    </location>
</feature>
<feature type="domain" description="C2H2-type" evidence="3">
    <location>
        <begin position="6"/>
        <end position="28"/>
    </location>
</feature>
<dbReference type="EMBL" id="CM001740">
    <property type="protein sequence ID" value="KJB07868.1"/>
    <property type="molecule type" value="Genomic_DNA"/>
</dbReference>
<feature type="compositionally biased region" description="Low complexity" evidence="2">
    <location>
        <begin position="85"/>
        <end position="94"/>
    </location>
</feature>